<dbReference type="RefSeq" id="XP_045964591.1">
    <property type="nucleotide sequence ID" value="XM_046106408.1"/>
</dbReference>
<keyword evidence="4" id="KW-1185">Reference proteome</keyword>
<accession>A0A9P8UY11</accession>
<dbReference type="Pfam" id="PF00533">
    <property type="entry name" value="BRCT"/>
    <property type="match status" value="1"/>
</dbReference>
<name>A0A9P8UY11_9PEZI</name>
<evidence type="ECO:0000259" key="2">
    <source>
        <dbReference type="SMART" id="SM00292"/>
    </source>
</evidence>
<feature type="domain" description="BRCT" evidence="2">
    <location>
        <begin position="179"/>
        <end position="256"/>
    </location>
</feature>
<feature type="region of interest" description="Disordered" evidence="1">
    <location>
        <begin position="261"/>
        <end position="311"/>
    </location>
</feature>
<gene>
    <name evidence="3" type="ORF">BKA67DRAFT_653637</name>
</gene>
<evidence type="ECO:0000313" key="3">
    <source>
        <dbReference type="EMBL" id="KAH6660460.1"/>
    </source>
</evidence>
<feature type="compositionally biased region" description="Acidic residues" evidence="1">
    <location>
        <begin position="272"/>
        <end position="290"/>
    </location>
</feature>
<dbReference type="InterPro" id="IPR036420">
    <property type="entry name" value="BRCT_dom_sf"/>
</dbReference>
<dbReference type="Proteomes" id="UP000758603">
    <property type="component" value="Unassembled WGS sequence"/>
</dbReference>
<dbReference type="Gene3D" id="3.40.50.10190">
    <property type="entry name" value="BRCT domain"/>
    <property type="match status" value="1"/>
</dbReference>
<sequence>MPPMQVSKDEVFVVSSFIWVDDDQLEGLQPVEVYTTLAAANVAARAILVRHAERCDSKGDADLYKYSHNEDGNGFYYGSVGGGAGIHKIATVRVSKSLISNASSAGPPAREAAKAIKTEVEEDDEVKNEKKKEEVEDDSEVKKEVDDDEEKPKRLTRKAPPKTAVNIQTHRKKIPEGMPDCLAGLKLLFTGTFETMDRKTSIATANKYGAEVISKLEDTDYIVIGTRAGPAKLKKINELELETISEEEFFQILENGLSGEKRTRMINRRLADEEEGPEEDDEEEEEEEEEEKKPRKRAAPHAGPAKKRARR</sequence>
<comment type="caution">
    <text evidence="3">The sequence shown here is derived from an EMBL/GenBank/DDBJ whole genome shotgun (WGS) entry which is preliminary data.</text>
</comment>
<evidence type="ECO:0000256" key="1">
    <source>
        <dbReference type="SAM" id="MobiDB-lite"/>
    </source>
</evidence>
<dbReference type="InterPro" id="IPR001357">
    <property type="entry name" value="BRCT_dom"/>
</dbReference>
<reference evidence="3" key="1">
    <citation type="journal article" date="2021" name="Nat. Commun.">
        <title>Genetic determinants of endophytism in the Arabidopsis root mycobiome.</title>
        <authorList>
            <person name="Mesny F."/>
            <person name="Miyauchi S."/>
            <person name="Thiergart T."/>
            <person name="Pickel B."/>
            <person name="Atanasova L."/>
            <person name="Karlsson M."/>
            <person name="Huettel B."/>
            <person name="Barry K.W."/>
            <person name="Haridas S."/>
            <person name="Chen C."/>
            <person name="Bauer D."/>
            <person name="Andreopoulos W."/>
            <person name="Pangilinan J."/>
            <person name="LaButti K."/>
            <person name="Riley R."/>
            <person name="Lipzen A."/>
            <person name="Clum A."/>
            <person name="Drula E."/>
            <person name="Henrissat B."/>
            <person name="Kohler A."/>
            <person name="Grigoriev I.V."/>
            <person name="Martin F.M."/>
            <person name="Hacquard S."/>
        </authorList>
    </citation>
    <scope>NUCLEOTIDE SEQUENCE</scope>
    <source>
        <strain evidence="3">MPI-SDFR-AT-0073</strain>
    </source>
</reference>
<feature type="region of interest" description="Disordered" evidence="1">
    <location>
        <begin position="118"/>
        <end position="172"/>
    </location>
</feature>
<dbReference type="OrthoDB" id="446168at2759"/>
<feature type="compositionally biased region" description="Basic and acidic residues" evidence="1">
    <location>
        <begin position="127"/>
        <end position="153"/>
    </location>
</feature>
<organism evidence="3 4">
    <name type="scientific">Truncatella angustata</name>
    <dbReference type="NCBI Taxonomy" id="152316"/>
    <lineage>
        <taxon>Eukaryota</taxon>
        <taxon>Fungi</taxon>
        <taxon>Dikarya</taxon>
        <taxon>Ascomycota</taxon>
        <taxon>Pezizomycotina</taxon>
        <taxon>Sordariomycetes</taxon>
        <taxon>Xylariomycetidae</taxon>
        <taxon>Amphisphaeriales</taxon>
        <taxon>Sporocadaceae</taxon>
        <taxon>Truncatella</taxon>
    </lineage>
</organism>
<proteinExistence type="predicted"/>
<dbReference type="AlphaFoldDB" id="A0A9P8UY11"/>
<evidence type="ECO:0000313" key="4">
    <source>
        <dbReference type="Proteomes" id="UP000758603"/>
    </source>
</evidence>
<dbReference type="SMART" id="SM00292">
    <property type="entry name" value="BRCT"/>
    <property type="match status" value="1"/>
</dbReference>
<protein>
    <recommendedName>
        <fullName evidence="2">BRCT domain-containing protein</fullName>
    </recommendedName>
</protein>
<feature type="compositionally biased region" description="Basic residues" evidence="1">
    <location>
        <begin position="294"/>
        <end position="311"/>
    </location>
</feature>
<dbReference type="EMBL" id="JAGPXC010000001">
    <property type="protein sequence ID" value="KAH6660460.1"/>
    <property type="molecule type" value="Genomic_DNA"/>
</dbReference>
<dbReference type="SUPFAM" id="SSF52113">
    <property type="entry name" value="BRCT domain"/>
    <property type="match status" value="1"/>
</dbReference>
<dbReference type="GeneID" id="70135299"/>